<keyword evidence="5" id="KW-1185">Reference proteome</keyword>
<comment type="subunit">
    <text evidence="3">UreD, UreF and UreG form a complex that acts as a GTP-hydrolysis-dependent molecular chaperone, activating the urease apoprotein by helping to assemble the nickel containing metallocenter of UreC. The UreE protein probably delivers the nickel.</text>
</comment>
<comment type="similarity">
    <text evidence="1 3">Belongs to the UreD family.</text>
</comment>
<evidence type="ECO:0000313" key="4">
    <source>
        <dbReference type="EMBL" id="GMG84148.1"/>
    </source>
</evidence>
<sequence>MPRGAAAGAAAQPRAIGAVRLGVAAEGGATRLARLRHEGSAKGFFPGTPPPPGAPLEAVLLNTAGGITGGDRFAVTAEAGPGAWLSLTTQAAERAYRAQPGETGRLEVALAAGPGARIDWLPQETILFDGSSLARRLVVDLGAGASLLAVEPLVFGRVAMGERLSRIGFSDRWQIRREGRLVHAEALRLEGDAMAALAGPAAAAGARAAAGLVWCAADAECHLAPLRALLPAGPEATGGVSLVRPGVLAARLVAADGHALRQALMPMIAALRPAPLPKLWRL</sequence>
<dbReference type="PANTHER" id="PTHR33643">
    <property type="entry name" value="UREASE ACCESSORY PROTEIN D"/>
    <property type="match status" value="1"/>
</dbReference>
<protein>
    <recommendedName>
        <fullName evidence="3">Urease accessory protein UreD</fullName>
    </recommendedName>
</protein>
<name>A0ABQ6LQY1_9RHOB</name>
<comment type="function">
    <text evidence="3">Required for maturation of urease via the functional incorporation of the urease nickel metallocenter.</text>
</comment>
<comment type="subcellular location">
    <subcellularLocation>
        <location evidence="3">Cytoplasm</location>
    </subcellularLocation>
</comment>
<keyword evidence="3" id="KW-0963">Cytoplasm</keyword>
<keyword evidence="3" id="KW-0996">Nickel insertion</keyword>
<dbReference type="EMBL" id="BSYI01000030">
    <property type="protein sequence ID" value="GMG84148.1"/>
    <property type="molecule type" value="Genomic_DNA"/>
</dbReference>
<reference evidence="4 5" key="1">
    <citation type="submission" date="2023-04" db="EMBL/GenBank/DDBJ databases">
        <title>Marinoamorphus aggregata gen. nov., sp. Nov., isolate from tissue of brittle star Ophioplocus japonicus.</title>
        <authorList>
            <person name="Kawano K."/>
            <person name="Sawayama S."/>
            <person name="Nakagawa S."/>
        </authorList>
    </citation>
    <scope>NUCLEOTIDE SEQUENCE [LARGE SCALE GENOMIC DNA]</scope>
    <source>
        <strain evidence="4 5">NKW23</strain>
    </source>
</reference>
<evidence type="ECO:0000256" key="3">
    <source>
        <dbReference type="HAMAP-Rule" id="MF_01384"/>
    </source>
</evidence>
<dbReference type="InterPro" id="IPR002669">
    <property type="entry name" value="UreD"/>
</dbReference>
<proteinExistence type="inferred from homology"/>
<evidence type="ECO:0000313" key="5">
    <source>
        <dbReference type="Proteomes" id="UP001239909"/>
    </source>
</evidence>
<accession>A0ABQ6LQY1</accession>
<evidence type="ECO:0000256" key="2">
    <source>
        <dbReference type="ARBA" id="ARBA00023186"/>
    </source>
</evidence>
<dbReference type="HAMAP" id="MF_01384">
    <property type="entry name" value="UreD"/>
    <property type="match status" value="1"/>
</dbReference>
<dbReference type="Proteomes" id="UP001239909">
    <property type="component" value="Unassembled WGS sequence"/>
</dbReference>
<organism evidence="4 5">
    <name type="scientific">Paralimibaculum aggregatum</name>
    <dbReference type="NCBI Taxonomy" id="3036245"/>
    <lineage>
        <taxon>Bacteria</taxon>
        <taxon>Pseudomonadati</taxon>
        <taxon>Pseudomonadota</taxon>
        <taxon>Alphaproteobacteria</taxon>
        <taxon>Rhodobacterales</taxon>
        <taxon>Paracoccaceae</taxon>
        <taxon>Paralimibaculum</taxon>
    </lineage>
</organism>
<keyword evidence="2 3" id="KW-0143">Chaperone</keyword>
<dbReference type="PANTHER" id="PTHR33643:SF1">
    <property type="entry name" value="UREASE ACCESSORY PROTEIN D"/>
    <property type="match status" value="1"/>
</dbReference>
<dbReference type="Pfam" id="PF01774">
    <property type="entry name" value="UreD"/>
    <property type="match status" value="1"/>
</dbReference>
<evidence type="ECO:0000256" key="1">
    <source>
        <dbReference type="ARBA" id="ARBA00007177"/>
    </source>
</evidence>
<comment type="caution">
    <text evidence="4">The sequence shown here is derived from an EMBL/GenBank/DDBJ whole genome shotgun (WGS) entry which is preliminary data.</text>
</comment>
<gene>
    <name evidence="3" type="primary">ureD</name>
    <name evidence="4" type="ORF">LNKW23_33620</name>
</gene>
<dbReference type="RefSeq" id="WP_285673121.1">
    <property type="nucleotide sequence ID" value="NZ_BSYI01000030.1"/>
</dbReference>